<dbReference type="Pfam" id="PF00330">
    <property type="entry name" value="Aconitase"/>
    <property type="match status" value="1"/>
</dbReference>
<feature type="domain" description="Aconitase/3-isopropylmalate dehydratase large subunit alpha/beta/alpha" evidence="6">
    <location>
        <begin position="2"/>
        <end position="276"/>
    </location>
</feature>
<dbReference type="Gene3D" id="3.30.499.10">
    <property type="entry name" value="Aconitase, domain 3"/>
    <property type="match status" value="2"/>
</dbReference>
<dbReference type="PRINTS" id="PR00415">
    <property type="entry name" value="ACONITASE"/>
</dbReference>
<dbReference type="GO" id="GO:0016836">
    <property type="term" value="F:hydro-lyase activity"/>
    <property type="evidence" value="ECO:0007669"/>
    <property type="project" value="InterPro"/>
</dbReference>
<dbReference type="InterPro" id="IPR006251">
    <property type="entry name" value="Homoacnase/IPMdehydase_lsu"/>
</dbReference>
<evidence type="ECO:0000313" key="7">
    <source>
        <dbReference type="EMBL" id="GAH49631.1"/>
    </source>
</evidence>
<gene>
    <name evidence="7" type="ORF">S03H2_37576</name>
</gene>
<dbReference type="PROSITE" id="PS01244">
    <property type="entry name" value="ACONITASE_2"/>
    <property type="match status" value="1"/>
</dbReference>
<reference evidence="7" key="1">
    <citation type="journal article" date="2014" name="Front. Microbiol.">
        <title>High frequency of phylogenetically diverse reductive dehalogenase-homologous genes in deep subseafloor sedimentary metagenomes.</title>
        <authorList>
            <person name="Kawai M."/>
            <person name="Futagami T."/>
            <person name="Toyoda A."/>
            <person name="Takaki Y."/>
            <person name="Nishi S."/>
            <person name="Hori S."/>
            <person name="Arai W."/>
            <person name="Tsubouchi T."/>
            <person name="Morono Y."/>
            <person name="Uchiyama I."/>
            <person name="Ito T."/>
            <person name="Fujiyama A."/>
            <person name="Inagaki F."/>
            <person name="Takami H."/>
        </authorList>
    </citation>
    <scope>NUCLEOTIDE SEQUENCE</scope>
    <source>
        <strain evidence="7">Expedition CK06-06</strain>
    </source>
</reference>
<dbReference type="NCBIfam" id="NF001614">
    <property type="entry name" value="PRK00402.1"/>
    <property type="match status" value="1"/>
</dbReference>
<keyword evidence="3" id="KW-0408">Iron</keyword>
<dbReference type="InterPro" id="IPR050067">
    <property type="entry name" value="IPM_dehydratase_rel_enz"/>
</dbReference>
<dbReference type="InterPro" id="IPR036008">
    <property type="entry name" value="Aconitase_4Fe-4S_dom"/>
</dbReference>
<keyword evidence="5" id="KW-0456">Lyase</keyword>
<name>X1FVF4_9ZZZZ</name>
<feature type="non-terminal residue" evidence="7">
    <location>
        <position position="279"/>
    </location>
</feature>
<protein>
    <recommendedName>
        <fullName evidence="6">Aconitase/3-isopropylmalate dehydratase large subunit alpha/beta/alpha domain-containing protein</fullName>
    </recommendedName>
</protein>
<evidence type="ECO:0000256" key="5">
    <source>
        <dbReference type="ARBA" id="ARBA00023239"/>
    </source>
</evidence>
<dbReference type="NCBIfam" id="TIGR01343">
    <property type="entry name" value="hacA_fam"/>
    <property type="match status" value="1"/>
</dbReference>
<comment type="caution">
    <text evidence="7">The sequence shown here is derived from an EMBL/GenBank/DDBJ whole genome shotgun (WGS) entry which is preliminary data.</text>
</comment>
<dbReference type="InterPro" id="IPR001030">
    <property type="entry name" value="Acoase/IPM_deHydtase_lsu_aba"/>
</dbReference>
<dbReference type="EMBL" id="BARU01023135">
    <property type="protein sequence ID" value="GAH49631.1"/>
    <property type="molecule type" value="Genomic_DNA"/>
</dbReference>
<dbReference type="PROSITE" id="PS00450">
    <property type="entry name" value="ACONITASE_1"/>
    <property type="match status" value="1"/>
</dbReference>
<organism evidence="7">
    <name type="scientific">marine sediment metagenome</name>
    <dbReference type="NCBI Taxonomy" id="412755"/>
    <lineage>
        <taxon>unclassified sequences</taxon>
        <taxon>metagenomes</taxon>
        <taxon>ecological metagenomes</taxon>
    </lineage>
</organism>
<evidence type="ECO:0000256" key="1">
    <source>
        <dbReference type="ARBA" id="ARBA00022485"/>
    </source>
</evidence>
<sequence length="279" mass="29219">DLIVGADSHTVTAGGLGAFASGMGSTDIAVTLGLGKTWFRVPESIKVALSGWFPDGVYAKDLVLHLIGRIGADGATYKALEFSGDAISNMSIPERLTVANMAVEAGAKVGLFPADDVTRGYLSTQGRKSHYQPLFPDDDATYEQTINISLAELQPTVAKPHTVDNITLARELKGTKIHQVFIGTCTNGRLDDLAVAARILKGKKIHPETRLLIAPASRGVLMAAMGAGYIQTLLEAGAIILPPGCGPCLGLHQGVLGAGEACLSTANRNFRGRMGNPEA</sequence>
<dbReference type="GO" id="GO:0008652">
    <property type="term" value="P:amino acid biosynthetic process"/>
    <property type="evidence" value="ECO:0007669"/>
    <property type="project" value="InterPro"/>
</dbReference>
<dbReference type="PANTHER" id="PTHR43822:SF2">
    <property type="entry name" value="HOMOACONITASE, MITOCHONDRIAL"/>
    <property type="match status" value="1"/>
</dbReference>
<dbReference type="PANTHER" id="PTHR43822">
    <property type="entry name" value="HOMOACONITASE, MITOCHONDRIAL-RELATED"/>
    <property type="match status" value="1"/>
</dbReference>
<feature type="non-terminal residue" evidence="7">
    <location>
        <position position="1"/>
    </location>
</feature>
<dbReference type="GO" id="GO:0051539">
    <property type="term" value="F:4 iron, 4 sulfur cluster binding"/>
    <property type="evidence" value="ECO:0007669"/>
    <property type="project" value="UniProtKB-KW"/>
</dbReference>
<keyword evidence="4" id="KW-0411">Iron-sulfur</keyword>
<keyword evidence="1" id="KW-0004">4Fe-4S</keyword>
<dbReference type="InterPro" id="IPR018136">
    <property type="entry name" value="Aconitase_4Fe-4S_BS"/>
</dbReference>
<dbReference type="AlphaFoldDB" id="X1FVF4"/>
<evidence type="ECO:0000256" key="3">
    <source>
        <dbReference type="ARBA" id="ARBA00023004"/>
    </source>
</evidence>
<evidence type="ECO:0000256" key="2">
    <source>
        <dbReference type="ARBA" id="ARBA00022723"/>
    </source>
</evidence>
<dbReference type="GO" id="GO:0019752">
    <property type="term" value="P:carboxylic acid metabolic process"/>
    <property type="evidence" value="ECO:0007669"/>
    <property type="project" value="UniProtKB-ARBA"/>
</dbReference>
<dbReference type="InterPro" id="IPR015931">
    <property type="entry name" value="Acnase/IPM_dHydase_lsu_aba_1/3"/>
</dbReference>
<keyword evidence="2" id="KW-0479">Metal-binding</keyword>
<dbReference type="SUPFAM" id="SSF53732">
    <property type="entry name" value="Aconitase iron-sulfur domain"/>
    <property type="match status" value="1"/>
</dbReference>
<dbReference type="GO" id="GO:0046872">
    <property type="term" value="F:metal ion binding"/>
    <property type="evidence" value="ECO:0007669"/>
    <property type="project" value="UniProtKB-KW"/>
</dbReference>
<proteinExistence type="predicted"/>
<evidence type="ECO:0000256" key="4">
    <source>
        <dbReference type="ARBA" id="ARBA00023014"/>
    </source>
</evidence>
<evidence type="ECO:0000259" key="6">
    <source>
        <dbReference type="Pfam" id="PF00330"/>
    </source>
</evidence>
<accession>X1FVF4</accession>